<dbReference type="EMBL" id="MU838997">
    <property type="protein sequence ID" value="KAK1772841.1"/>
    <property type="molecule type" value="Genomic_DNA"/>
</dbReference>
<sequence>MISQHITCLVLTRVTLSIASTQAGRCCFHCRRWQHFQRLKRTSMRYLKSQVRCHIFFNRTEDRNPQWLSTSVANNLVILRLNYCTTLTN</sequence>
<dbReference type="Proteomes" id="UP001244011">
    <property type="component" value="Unassembled WGS sequence"/>
</dbReference>
<evidence type="ECO:0000313" key="2">
    <source>
        <dbReference type="EMBL" id="KAK1772841.1"/>
    </source>
</evidence>
<feature type="chain" id="PRO_5042510851" description="Secreted protein" evidence="1">
    <location>
        <begin position="24"/>
        <end position="89"/>
    </location>
</feature>
<name>A0AAJ0FLQ5_9PEZI</name>
<protein>
    <recommendedName>
        <fullName evidence="4">Secreted protein</fullName>
    </recommendedName>
</protein>
<dbReference type="RefSeq" id="XP_060289054.1">
    <property type="nucleotide sequence ID" value="XM_060426553.1"/>
</dbReference>
<organism evidence="2 3">
    <name type="scientific">Phialemonium atrogriseum</name>
    <dbReference type="NCBI Taxonomy" id="1093897"/>
    <lineage>
        <taxon>Eukaryota</taxon>
        <taxon>Fungi</taxon>
        <taxon>Dikarya</taxon>
        <taxon>Ascomycota</taxon>
        <taxon>Pezizomycotina</taxon>
        <taxon>Sordariomycetes</taxon>
        <taxon>Sordariomycetidae</taxon>
        <taxon>Cephalothecales</taxon>
        <taxon>Cephalothecaceae</taxon>
        <taxon>Phialemonium</taxon>
    </lineage>
</organism>
<evidence type="ECO:0008006" key="4">
    <source>
        <dbReference type="Google" id="ProtNLM"/>
    </source>
</evidence>
<comment type="caution">
    <text evidence="2">The sequence shown here is derived from an EMBL/GenBank/DDBJ whole genome shotgun (WGS) entry which is preliminary data.</text>
</comment>
<evidence type="ECO:0000313" key="3">
    <source>
        <dbReference type="Proteomes" id="UP001244011"/>
    </source>
</evidence>
<reference evidence="2" key="1">
    <citation type="submission" date="2023-06" db="EMBL/GenBank/DDBJ databases">
        <title>Genome-scale phylogeny and comparative genomics of the fungal order Sordariales.</title>
        <authorList>
            <consortium name="Lawrence Berkeley National Laboratory"/>
            <person name="Hensen N."/>
            <person name="Bonometti L."/>
            <person name="Westerberg I."/>
            <person name="Brannstrom I.O."/>
            <person name="Guillou S."/>
            <person name="Cros-Aarteil S."/>
            <person name="Calhoun S."/>
            <person name="Haridas S."/>
            <person name="Kuo A."/>
            <person name="Mondo S."/>
            <person name="Pangilinan J."/>
            <person name="Riley R."/>
            <person name="Labutti K."/>
            <person name="Andreopoulos B."/>
            <person name="Lipzen A."/>
            <person name="Chen C."/>
            <person name="Yanf M."/>
            <person name="Daum C."/>
            <person name="Ng V."/>
            <person name="Clum A."/>
            <person name="Steindorff A."/>
            <person name="Ohm R."/>
            <person name="Martin F."/>
            <person name="Silar P."/>
            <person name="Natvig D."/>
            <person name="Lalanne C."/>
            <person name="Gautier V."/>
            <person name="Ament-Velasquez S.L."/>
            <person name="Kruys A."/>
            <person name="Hutchinson M.I."/>
            <person name="Powell A.J."/>
            <person name="Barry K."/>
            <person name="Miller A.N."/>
            <person name="Grigoriev I.V."/>
            <person name="Debuchy R."/>
            <person name="Gladieux P."/>
            <person name="Thoren M.H."/>
            <person name="Johannesson H."/>
        </authorList>
    </citation>
    <scope>NUCLEOTIDE SEQUENCE</scope>
    <source>
        <strain evidence="2">8032-3</strain>
    </source>
</reference>
<feature type="signal peptide" evidence="1">
    <location>
        <begin position="1"/>
        <end position="23"/>
    </location>
</feature>
<dbReference type="GeneID" id="85309740"/>
<keyword evidence="3" id="KW-1185">Reference proteome</keyword>
<proteinExistence type="predicted"/>
<accession>A0AAJ0FLQ5</accession>
<evidence type="ECO:0000256" key="1">
    <source>
        <dbReference type="SAM" id="SignalP"/>
    </source>
</evidence>
<gene>
    <name evidence="2" type="ORF">QBC33DRAFT_522629</name>
</gene>
<dbReference type="AlphaFoldDB" id="A0AAJ0FLQ5"/>
<keyword evidence="1" id="KW-0732">Signal</keyword>